<dbReference type="PANTHER" id="PTHR11533:SF301">
    <property type="entry name" value="AMINOPEPTIDASE"/>
    <property type="match status" value="1"/>
</dbReference>
<sequence>MALLKLIILSIAYACTFGLPQNPPKPRTTIFGDEMLEGEIFENLSESSEITTLNEEASVYRLPKTTKPFRYDIIWTIDFNNLSFNGFVMIVLYATEPDVDEIVIHAADLYITSVELRKDLNSIPVSYDVDNILQIIRIKLDSGTLEYDENDETNRINYELIIRFEAELRTDMSGLYRSWFKDENYTEEVSYIATTQFQPTSARKAFPCYDEPGFKAMFTISVQRPTAYKSWSCTRRNATFSNGIIEYEDDIYNYTPFMSTYLIAIIVAKYDNLMVINSDGKLIYEVIARPAAIEGNQGEYAFEVGQLLLAEMSAHTAIDYYTVSEFFKMTHAAIPDFEAGAMENWGLLTYRESYLLYDKDHTSSFHKQSIAYMLSHEIAHMWFGNLVTCEWWDVLWLNEGFARYYEYFLTDWVEDYMGFATRFIPEQLHTALLADSVLSAHPLTNTGVGSPASIGNMFSTITHAKGASVIRMTEHLLGFQVHEEGLRRYLNARRFDVALPEHLFQALQEVADEYGVIADYGDDFSVSDYYKSWTEQSGHPVLSVQINHQTGDMIIFQHRFDINAGYAITPNTWIIPITFSTASNPDFTNTKPSHIISNSMNYINRGSVGDEWVIFNRQQTGFYRVNYDDYTWNLILNALKTNITLIHENNRAQIVNDLFQFARSGIMSYSRALNLLSFLETETAYAPWVTALTAFNWLINRLASTPETLAKLHSLITVWGKTVMDELTYYPDEDESFMRSYFRYQVVPTMCVVDAPGCRDAAVSQFKQLVESNGSYEVPVDSRTWVYCNGLRYGTESDFNFLWYRFRTHHVYTEKSLILNVLGCTPHQSSLYTLLDAIVEDNYLIRQQDYTTAFNSAVTGNEGNTKIVLNYIQNNLAKVEAGFKSLAIPLSYISSRLRTEEEVNEFQLWATENREALGSSYNSVMNGANSALDSIKWALEVQDDILDYIDSIVPVESTTPPPVQTTTEGPDSAITTVISEVLVAAVVLINLLR</sequence>
<comment type="similarity">
    <text evidence="2 10">Belongs to the peptidase M1 family.</text>
</comment>
<dbReference type="Proteomes" id="UP001652740">
    <property type="component" value="Unplaced"/>
</dbReference>
<keyword evidence="10" id="KW-0031">Aminopeptidase</keyword>
<feature type="chain" id="PRO_5047476026" description="Aminopeptidase" evidence="11">
    <location>
        <begin position="19"/>
        <end position="993"/>
    </location>
</feature>
<dbReference type="InterPro" id="IPR027268">
    <property type="entry name" value="Peptidase_M4/M1_CTD_sf"/>
</dbReference>
<dbReference type="InterPro" id="IPR050344">
    <property type="entry name" value="Peptidase_M1_aminopeptidases"/>
</dbReference>
<evidence type="ECO:0000313" key="15">
    <source>
        <dbReference type="Proteomes" id="UP001652740"/>
    </source>
</evidence>
<keyword evidence="5 10" id="KW-0479">Metal-binding</keyword>
<dbReference type="Gene3D" id="1.25.50.20">
    <property type="match status" value="1"/>
</dbReference>
<protein>
    <recommendedName>
        <fullName evidence="10">Aminopeptidase</fullName>
        <ecNumber evidence="10">3.4.11.-</ecNumber>
    </recommendedName>
</protein>
<accession>A0ABM3MQA3</accession>
<dbReference type="InterPro" id="IPR014782">
    <property type="entry name" value="Peptidase_M1_dom"/>
</dbReference>
<evidence type="ECO:0000256" key="11">
    <source>
        <dbReference type="SAM" id="SignalP"/>
    </source>
</evidence>
<evidence type="ECO:0000256" key="5">
    <source>
        <dbReference type="ARBA" id="ARBA00022723"/>
    </source>
</evidence>
<dbReference type="InterPro" id="IPR001930">
    <property type="entry name" value="Peptidase_M1"/>
</dbReference>
<dbReference type="InterPro" id="IPR042097">
    <property type="entry name" value="Aminopeptidase_N-like_N_sf"/>
</dbReference>
<feature type="signal peptide" evidence="11">
    <location>
        <begin position="1"/>
        <end position="18"/>
    </location>
</feature>
<keyword evidence="9" id="KW-0449">Lipoprotein</keyword>
<dbReference type="Pfam" id="PF11838">
    <property type="entry name" value="ERAP1_C"/>
    <property type="match status" value="1"/>
</dbReference>
<feature type="domain" description="Peptidase M1 membrane alanine aminopeptidase" evidence="12">
    <location>
        <begin position="300"/>
        <end position="512"/>
    </location>
</feature>
<keyword evidence="7 10" id="KW-0862">Zinc</keyword>
<keyword evidence="4 10" id="KW-0645">Protease</keyword>
<evidence type="ECO:0000256" key="7">
    <source>
        <dbReference type="ARBA" id="ARBA00022833"/>
    </source>
</evidence>
<dbReference type="SUPFAM" id="SSF55486">
    <property type="entry name" value="Metalloproteases ('zincins'), catalytic domain"/>
    <property type="match status" value="1"/>
</dbReference>
<keyword evidence="8 10" id="KW-0482">Metalloprotease</keyword>
<name>A0ABM3MQA3_GALME</name>
<evidence type="ECO:0000256" key="3">
    <source>
        <dbReference type="ARBA" id="ARBA00022622"/>
    </source>
</evidence>
<evidence type="ECO:0000256" key="6">
    <source>
        <dbReference type="ARBA" id="ARBA00022801"/>
    </source>
</evidence>
<evidence type="ECO:0000256" key="10">
    <source>
        <dbReference type="RuleBase" id="RU364040"/>
    </source>
</evidence>
<dbReference type="EC" id="3.4.11.-" evidence="10"/>
<keyword evidence="15" id="KW-1185">Reference proteome</keyword>
<evidence type="ECO:0000256" key="2">
    <source>
        <dbReference type="ARBA" id="ARBA00010136"/>
    </source>
</evidence>
<dbReference type="Pfam" id="PF01433">
    <property type="entry name" value="Peptidase_M1"/>
    <property type="match status" value="1"/>
</dbReference>
<evidence type="ECO:0000256" key="8">
    <source>
        <dbReference type="ARBA" id="ARBA00023049"/>
    </source>
</evidence>
<evidence type="ECO:0000259" key="14">
    <source>
        <dbReference type="Pfam" id="PF17900"/>
    </source>
</evidence>
<dbReference type="PANTHER" id="PTHR11533">
    <property type="entry name" value="PROTEASE M1 ZINC METALLOPROTEASE"/>
    <property type="match status" value="1"/>
</dbReference>
<organism evidence="15 16">
    <name type="scientific">Galleria mellonella</name>
    <name type="common">Greater wax moth</name>
    <dbReference type="NCBI Taxonomy" id="7137"/>
    <lineage>
        <taxon>Eukaryota</taxon>
        <taxon>Metazoa</taxon>
        <taxon>Ecdysozoa</taxon>
        <taxon>Arthropoda</taxon>
        <taxon>Hexapoda</taxon>
        <taxon>Insecta</taxon>
        <taxon>Pterygota</taxon>
        <taxon>Neoptera</taxon>
        <taxon>Endopterygota</taxon>
        <taxon>Lepidoptera</taxon>
        <taxon>Glossata</taxon>
        <taxon>Ditrysia</taxon>
        <taxon>Pyraloidea</taxon>
        <taxon>Pyralidae</taxon>
        <taxon>Galleriinae</taxon>
        <taxon>Galleria</taxon>
    </lineage>
</organism>
<dbReference type="GeneID" id="113513178"/>
<evidence type="ECO:0000259" key="12">
    <source>
        <dbReference type="Pfam" id="PF01433"/>
    </source>
</evidence>
<evidence type="ECO:0000256" key="1">
    <source>
        <dbReference type="ARBA" id="ARBA00004609"/>
    </source>
</evidence>
<keyword evidence="3" id="KW-0472">Membrane</keyword>
<dbReference type="InterPro" id="IPR034016">
    <property type="entry name" value="M1_APN-typ"/>
</dbReference>
<feature type="domain" description="ERAP1-like C-terminal" evidence="13">
    <location>
        <begin position="612"/>
        <end position="918"/>
    </location>
</feature>
<evidence type="ECO:0000259" key="13">
    <source>
        <dbReference type="Pfam" id="PF11838"/>
    </source>
</evidence>
<dbReference type="Pfam" id="PF17900">
    <property type="entry name" value="Peptidase_M1_N"/>
    <property type="match status" value="1"/>
</dbReference>
<gene>
    <name evidence="16" type="primary">LOC113513178</name>
</gene>
<proteinExistence type="inferred from homology"/>
<keyword evidence="6 10" id="KW-0378">Hydrolase</keyword>
<dbReference type="RefSeq" id="XP_052753553.1">
    <property type="nucleotide sequence ID" value="XM_052897593.1"/>
</dbReference>
<dbReference type="InterPro" id="IPR045357">
    <property type="entry name" value="Aminopeptidase_N-like_N"/>
</dbReference>
<evidence type="ECO:0000256" key="4">
    <source>
        <dbReference type="ARBA" id="ARBA00022670"/>
    </source>
</evidence>
<comment type="subcellular location">
    <subcellularLocation>
        <location evidence="1">Cell membrane</location>
        <topology evidence="1">Lipid-anchor</topology>
        <topology evidence="1">GPI-anchor</topology>
    </subcellularLocation>
</comment>
<dbReference type="CDD" id="cd09601">
    <property type="entry name" value="M1_APN-Q_like"/>
    <property type="match status" value="1"/>
</dbReference>
<keyword evidence="11" id="KW-0732">Signal</keyword>
<feature type="domain" description="Aminopeptidase N-like N-terminal" evidence="14">
    <location>
        <begin position="68"/>
        <end position="262"/>
    </location>
</feature>
<dbReference type="Gene3D" id="1.10.390.10">
    <property type="entry name" value="Neutral Protease Domain 2"/>
    <property type="match status" value="1"/>
</dbReference>
<keyword evidence="3" id="KW-0336">GPI-anchor</keyword>
<dbReference type="Gene3D" id="2.60.40.1910">
    <property type="match status" value="1"/>
</dbReference>
<reference evidence="16" key="1">
    <citation type="submission" date="2025-08" db="UniProtKB">
        <authorList>
            <consortium name="RefSeq"/>
        </authorList>
    </citation>
    <scope>IDENTIFICATION</scope>
    <source>
        <tissue evidence="16">Whole larvae</tissue>
    </source>
</reference>
<dbReference type="SUPFAM" id="SSF63737">
    <property type="entry name" value="Leukotriene A4 hydrolase N-terminal domain"/>
    <property type="match status" value="1"/>
</dbReference>
<keyword evidence="3" id="KW-0325">Glycoprotein</keyword>
<dbReference type="Gene3D" id="2.60.40.1730">
    <property type="entry name" value="tricorn interacting facor f3 domain"/>
    <property type="match status" value="1"/>
</dbReference>
<evidence type="ECO:0000256" key="9">
    <source>
        <dbReference type="ARBA" id="ARBA00023288"/>
    </source>
</evidence>
<dbReference type="PRINTS" id="PR00756">
    <property type="entry name" value="ALADIPTASE"/>
</dbReference>
<dbReference type="InterPro" id="IPR024571">
    <property type="entry name" value="ERAP1-like_C_dom"/>
</dbReference>
<comment type="cofactor">
    <cofactor evidence="10">
        <name>Zn(2+)</name>
        <dbReference type="ChEBI" id="CHEBI:29105"/>
    </cofactor>
    <text evidence="10">Binds 1 zinc ion per subunit.</text>
</comment>
<evidence type="ECO:0000313" key="16">
    <source>
        <dbReference type="RefSeq" id="XP_052753553.1"/>
    </source>
</evidence>